<organism evidence="4 5">
    <name type="scientific">Actinoplanes sichuanensis</name>
    <dbReference type="NCBI Taxonomy" id="512349"/>
    <lineage>
        <taxon>Bacteria</taxon>
        <taxon>Bacillati</taxon>
        <taxon>Actinomycetota</taxon>
        <taxon>Actinomycetes</taxon>
        <taxon>Micromonosporales</taxon>
        <taxon>Micromonosporaceae</taxon>
        <taxon>Actinoplanes</taxon>
    </lineage>
</organism>
<dbReference type="EMBL" id="JBHTMK010000049">
    <property type="protein sequence ID" value="MFD1370944.1"/>
    <property type="molecule type" value="Genomic_DNA"/>
</dbReference>
<protein>
    <submittedName>
        <fullName evidence="4">GNAT family N-acetyltransferase</fullName>
        <ecNumber evidence="4">2.3.1.-</ecNumber>
    </submittedName>
</protein>
<feature type="domain" description="N-acetyltransferase" evidence="3">
    <location>
        <begin position="4"/>
        <end position="144"/>
    </location>
</feature>
<dbReference type="RefSeq" id="WP_317789091.1">
    <property type="nucleotide sequence ID" value="NZ_AP028461.1"/>
</dbReference>
<name>A0ABW4AJB0_9ACTN</name>
<dbReference type="PANTHER" id="PTHR43877">
    <property type="entry name" value="AMINOALKYLPHOSPHONATE N-ACETYLTRANSFERASE-RELATED-RELATED"/>
    <property type="match status" value="1"/>
</dbReference>
<dbReference type="Gene3D" id="3.40.630.30">
    <property type="match status" value="1"/>
</dbReference>
<keyword evidence="2 4" id="KW-0012">Acyltransferase</keyword>
<dbReference type="Proteomes" id="UP001597183">
    <property type="component" value="Unassembled WGS sequence"/>
</dbReference>
<evidence type="ECO:0000256" key="1">
    <source>
        <dbReference type="ARBA" id="ARBA00022679"/>
    </source>
</evidence>
<keyword evidence="1 4" id="KW-0808">Transferase</keyword>
<dbReference type="PANTHER" id="PTHR43877:SF1">
    <property type="entry name" value="ACETYLTRANSFERASE"/>
    <property type="match status" value="1"/>
</dbReference>
<comment type="caution">
    <text evidence="4">The sequence shown here is derived from an EMBL/GenBank/DDBJ whole genome shotgun (WGS) entry which is preliminary data.</text>
</comment>
<dbReference type="SUPFAM" id="SSF55729">
    <property type="entry name" value="Acyl-CoA N-acyltransferases (Nat)"/>
    <property type="match status" value="1"/>
</dbReference>
<sequence>MGELILRSAVVEELPAVLEFWQVAAENENRPADTSDAVTAMFRRDPDALILAVDGTEIVGTIIAGWDGWRCHLYRLAVAPWRRREGIGGLLITAAEERLRAFGGTRADAMVLDENPAAHAIWAAHGYRRQPEWSRWVKPLARGR</sequence>
<evidence type="ECO:0000313" key="5">
    <source>
        <dbReference type="Proteomes" id="UP001597183"/>
    </source>
</evidence>
<dbReference type="InterPro" id="IPR016181">
    <property type="entry name" value="Acyl_CoA_acyltransferase"/>
</dbReference>
<dbReference type="InterPro" id="IPR000182">
    <property type="entry name" value="GNAT_dom"/>
</dbReference>
<dbReference type="PROSITE" id="PS51186">
    <property type="entry name" value="GNAT"/>
    <property type="match status" value="1"/>
</dbReference>
<dbReference type="CDD" id="cd04301">
    <property type="entry name" value="NAT_SF"/>
    <property type="match status" value="1"/>
</dbReference>
<dbReference type="GO" id="GO:0016746">
    <property type="term" value="F:acyltransferase activity"/>
    <property type="evidence" value="ECO:0007669"/>
    <property type="project" value="UniProtKB-KW"/>
</dbReference>
<proteinExistence type="predicted"/>
<evidence type="ECO:0000259" key="3">
    <source>
        <dbReference type="PROSITE" id="PS51186"/>
    </source>
</evidence>
<evidence type="ECO:0000256" key="2">
    <source>
        <dbReference type="ARBA" id="ARBA00023315"/>
    </source>
</evidence>
<dbReference type="EC" id="2.3.1.-" evidence="4"/>
<evidence type="ECO:0000313" key="4">
    <source>
        <dbReference type="EMBL" id="MFD1370944.1"/>
    </source>
</evidence>
<gene>
    <name evidence="4" type="ORF">ACFQ5G_36865</name>
</gene>
<dbReference type="Pfam" id="PF00583">
    <property type="entry name" value="Acetyltransf_1"/>
    <property type="match status" value="1"/>
</dbReference>
<accession>A0ABW4AJB0</accession>
<dbReference type="InterPro" id="IPR050832">
    <property type="entry name" value="Bact_Acetyltransf"/>
</dbReference>
<reference evidence="5" key="1">
    <citation type="journal article" date="2019" name="Int. J. Syst. Evol. Microbiol.">
        <title>The Global Catalogue of Microorganisms (GCM) 10K type strain sequencing project: providing services to taxonomists for standard genome sequencing and annotation.</title>
        <authorList>
            <consortium name="The Broad Institute Genomics Platform"/>
            <consortium name="The Broad Institute Genome Sequencing Center for Infectious Disease"/>
            <person name="Wu L."/>
            <person name="Ma J."/>
        </authorList>
    </citation>
    <scope>NUCLEOTIDE SEQUENCE [LARGE SCALE GENOMIC DNA]</scope>
    <source>
        <strain evidence="5">CCM 7526</strain>
    </source>
</reference>
<keyword evidence="5" id="KW-1185">Reference proteome</keyword>